<dbReference type="Pfam" id="PF00646">
    <property type="entry name" value="F-box"/>
    <property type="match status" value="1"/>
</dbReference>
<organism evidence="3 4">
    <name type="scientific">Stylosanthes scabra</name>
    <dbReference type="NCBI Taxonomy" id="79078"/>
    <lineage>
        <taxon>Eukaryota</taxon>
        <taxon>Viridiplantae</taxon>
        <taxon>Streptophyta</taxon>
        <taxon>Embryophyta</taxon>
        <taxon>Tracheophyta</taxon>
        <taxon>Spermatophyta</taxon>
        <taxon>Magnoliopsida</taxon>
        <taxon>eudicotyledons</taxon>
        <taxon>Gunneridae</taxon>
        <taxon>Pentapetalae</taxon>
        <taxon>rosids</taxon>
        <taxon>fabids</taxon>
        <taxon>Fabales</taxon>
        <taxon>Fabaceae</taxon>
        <taxon>Papilionoideae</taxon>
        <taxon>50 kb inversion clade</taxon>
        <taxon>dalbergioids sensu lato</taxon>
        <taxon>Dalbergieae</taxon>
        <taxon>Pterocarpus clade</taxon>
        <taxon>Stylosanthes</taxon>
    </lineage>
</organism>
<dbReference type="NCBIfam" id="TIGR01640">
    <property type="entry name" value="F_box_assoc_1"/>
    <property type="match status" value="1"/>
</dbReference>
<evidence type="ECO:0000313" key="3">
    <source>
        <dbReference type="EMBL" id="MED6106075.1"/>
    </source>
</evidence>
<name>A0ABU6Q2F7_9FABA</name>
<dbReference type="SUPFAM" id="SSF81383">
    <property type="entry name" value="F-box domain"/>
    <property type="match status" value="1"/>
</dbReference>
<dbReference type="PANTHER" id="PTHR31672">
    <property type="entry name" value="BNACNNG10540D PROTEIN"/>
    <property type="match status" value="1"/>
</dbReference>
<dbReference type="Proteomes" id="UP001341840">
    <property type="component" value="Unassembled WGS sequence"/>
</dbReference>
<proteinExistence type="predicted"/>
<reference evidence="3 4" key="1">
    <citation type="journal article" date="2023" name="Plants (Basel)">
        <title>Bridging the Gap: Combining Genomics and Transcriptomics Approaches to Understand Stylosanthes scabra, an Orphan Legume from the Brazilian Caatinga.</title>
        <authorList>
            <person name="Ferreira-Neto J.R.C."/>
            <person name="da Silva M.D."/>
            <person name="Binneck E."/>
            <person name="de Melo N.F."/>
            <person name="da Silva R.H."/>
            <person name="de Melo A.L.T.M."/>
            <person name="Pandolfi V."/>
            <person name="Bustamante F.O."/>
            <person name="Brasileiro-Vidal A.C."/>
            <person name="Benko-Iseppon A.M."/>
        </authorList>
    </citation>
    <scope>NUCLEOTIDE SEQUENCE [LARGE SCALE GENOMIC DNA]</scope>
    <source>
        <tissue evidence="3">Leaves</tissue>
    </source>
</reference>
<dbReference type="PROSITE" id="PS50181">
    <property type="entry name" value="FBOX"/>
    <property type="match status" value="1"/>
</dbReference>
<comment type="caution">
    <text evidence="3">The sequence shown here is derived from an EMBL/GenBank/DDBJ whole genome shotgun (WGS) entry which is preliminary data.</text>
</comment>
<accession>A0ABU6Q2F7</accession>
<dbReference type="InterPro" id="IPR036047">
    <property type="entry name" value="F-box-like_dom_sf"/>
</dbReference>
<keyword evidence="4" id="KW-1185">Reference proteome</keyword>
<dbReference type="EMBL" id="JASCZI010000003">
    <property type="protein sequence ID" value="MED6106075.1"/>
    <property type="molecule type" value="Genomic_DNA"/>
</dbReference>
<dbReference type="InterPro" id="IPR050796">
    <property type="entry name" value="SCF_F-box_component"/>
</dbReference>
<feature type="domain" description="F-box" evidence="2">
    <location>
        <begin position="8"/>
        <end position="54"/>
    </location>
</feature>
<dbReference type="PANTHER" id="PTHR31672:SF13">
    <property type="entry name" value="F-BOX PROTEIN CPR30-LIKE"/>
    <property type="match status" value="1"/>
</dbReference>
<sequence>MEQDNTTKSINDKLPEELLREILLRLSVKHLACLKCVSKLWNNLISNPNFAKSHFELSLAPTHRCIFIPEDTFDHRSIDLDALPRAIHGDAASATITKISPSPTVEDKDYDLDPDFVSECIILGSCRGFIAFYQYPHFFVIWNPLTGSHRIISCHHIAKFADISAQCFYSFSGDLLFGFGYDAIRDDYLVVLFWNDKTSQEGHFDLFSLRSNSWSSFKNDVNIPDQLKRRENWAPSLFFNGAIHWLNHDGDDDDDDDDDDTTATILVFDTSERKSFSEIPVPEEVGKYYPCHLTVLGGCLALYYDKDDDYDKSVIWVMKEYNVQSSWTSYEIPSSYFEPVCLSDNGDFIGFDDSPGMSKYNVRGELLLRFDRSCDQIGYISYAVYTESLLILPNDGSEEKEGSSSGVKETQECCFKPR</sequence>
<evidence type="ECO:0000256" key="1">
    <source>
        <dbReference type="SAM" id="MobiDB-lite"/>
    </source>
</evidence>
<dbReference type="Gene3D" id="1.20.1280.50">
    <property type="match status" value="1"/>
</dbReference>
<evidence type="ECO:0000259" key="2">
    <source>
        <dbReference type="PROSITE" id="PS50181"/>
    </source>
</evidence>
<dbReference type="InterPro" id="IPR006527">
    <property type="entry name" value="F-box-assoc_dom_typ1"/>
</dbReference>
<protein>
    <recommendedName>
        <fullName evidence="2">F-box domain-containing protein</fullName>
    </recommendedName>
</protein>
<dbReference type="InterPro" id="IPR017451">
    <property type="entry name" value="F-box-assoc_interact_dom"/>
</dbReference>
<feature type="region of interest" description="Disordered" evidence="1">
    <location>
        <begin position="396"/>
        <end position="418"/>
    </location>
</feature>
<dbReference type="SMART" id="SM00256">
    <property type="entry name" value="FBOX"/>
    <property type="match status" value="1"/>
</dbReference>
<gene>
    <name evidence="3" type="ORF">PIB30_001468</name>
</gene>
<dbReference type="InterPro" id="IPR001810">
    <property type="entry name" value="F-box_dom"/>
</dbReference>
<dbReference type="Pfam" id="PF07734">
    <property type="entry name" value="FBA_1"/>
    <property type="match status" value="1"/>
</dbReference>
<evidence type="ECO:0000313" key="4">
    <source>
        <dbReference type="Proteomes" id="UP001341840"/>
    </source>
</evidence>